<reference evidence="3" key="1">
    <citation type="submission" date="2016-10" db="EMBL/GenBank/DDBJ databases">
        <authorList>
            <person name="Varghese N."/>
            <person name="Submissions S."/>
        </authorList>
    </citation>
    <scope>NUCLEOTIDE SEQUENCE [LARGE SCALE GENOMIC DNA]</scope>
    <source>
        <strain evidence="3">IBRC-M 10761</strain>
    </source>
</reference>
<keyword evidence="3" id="KW-1185">Reference proteome</keyword>
<dbReference type="Proteomes" id="UP000199403">
    <property type="component" value="Unassembled WGS sequence"/>
</dbReference>
<gene>
    <name evidence="2" type="ORF">SAMN05192553_102401</name>
</gene>
<dbReference type="CDD" id="cd02440">
    <property type="entry name" value="AdoMet_MTases"/>
    <property type="match status" value="1"/>
</dbReference>
<dbReference type="RefSeq" id="WP_092171255.1">
    <property type="nucleotide sequence ID" value="NZ_FNZH01000002.1"/>
</dbReference>
<dbReference type="STRING" id="1416801.SAMN05192553_102401"/>
<dbReference type="OrthoDB" id="9800454at2"/>
<protein>
    <submittedName>
        <fullName evidence="2">Methyltransferase domain-containing protein</fullName>
    </submittedName>
</protein>
<sequence>MSKFAHRSYTKELMDDLQCSGKELEQTLRELRTINRLLGGNRVTTSGIQYLIGKNRQKTHRIADLGCGRGDMALVLKKWGDRNRYSLEITGIDANPHIISLARETIQSRYPEIQFRVGNVFEKDFLKTPADIQTCTLFTHHFTDEELVQILCNLKDTTRIGLVINDLHRHFLAYYSIKWLTAVFSRSRMVKNDAPLSVLRAFSRTDWERILAAAGITTYKISWHWAFRWQVICWL</sequence>
<dbReference type="Pfam" id="PF13649">
    <property type="entry name" value="Methyltransf_25"/>
    <property type="match status" value="1"/>
</dbReference>
<name>A0A1H6WCG1_9BACT</name>
<evidence type="ECO:0000259" key="1">
    <source>
        <dbReference type="Pfam" id="PF13649"/>
    </source>
</evidence>
<keyword evidence="2" id="KW-0489">Methyltransferase</keyword>
<dbReference type="Gene3D" id="3.40.50.150">
    <property type="entry name" value="Vaccinia Virus protein VP39"/>
    <property type="match status" value="1"/>
</dbReference>
<evidence type="ECO:0000313" key="2">
    <source>
        <dbReference type="EMBL" id="SEJ10520.1"/>
    </source>
</evidence>
<dbReference type="SUPFAM" id="SSF53335">
    <property type="entry name" value="S-adenosyl-L-methionine-dependent methyltransferases"/>
    <property type="match status" value="1"/>
</dbReference>
<dbReference type="AlphaFoldDB" id="A0A1H6WCG1"/>
<dbReference type="EMBL" id="FNZH01000002">
    <property type="protein sequence ID" value="SEJ10520.1"/>
    <property type="molecule type" value="Genomic_DNA"/>
</dbReference>
<dbReference type="InterPro" id="IPR041698">
    <property type="entry name" value="Methyltransf_25"/>
</dbReference>
<feature type="domain" description="Methyltransferase" evidence="1">
    <location>
        <begin position="62"/>
        <end position="158"/>
    </location>
</feature>
<dbReference type="GO" id="GO:0032259">
    <property type="term" value="P:methylation"/>
    <property type="evidence" value="ECO:0007669"/>
    <property type="project" value="UniProtKB-KW"/>
</dbReference>
<accession>A0A1H6WCG1</accession>
<evidence type="ECO:0000313" key="3">
    <source>
        <dbReference type="Proteomes" id="UP000199403"/>
    </source>
</evidence>
<proteinExistence type="predicted"/>
<keyword evidence="2" id="KW-0808">Transferase</keyword>
<dbReference type="InterPro" id="IPR029063">
    <property type="entry name" value="SAM-dependent_MTases_sf"/>
</dbReference>
<dbReference type="GO" id="GO:0008168">
    <property type="term" value="F:methyltransferase activity"/>
    <property type="evidence" value="ECO:0007669"/>
    <property type="project" value="UniProtKB-KW"/>
</dbReference>
<organism evidence="2 3">
    <name type="scientific">Cyclobacterium xiamenense</name>
    <dbReference type="NCBI Taxonomy" id="1297121"/>
    <lineage>
        <taxon>Bacteria</taxon>
        <taxon>Pseudomonadati</taxon>
        <taxon>Bacteroidota</taxon>
        <taxon>Cytophagia</taxon>
        <taxon>Cytophagales</taxon>
        <taxon>Cyclobacteriaceae</taxon>
        <taxon>Cyclobacterium</taxon>
    </lineage>
</organism>